<evidence type="ECO:0000313" key="2">
    <source>
        <dbReference type="EMBL" id="CAK0776653.1"/>
    </source>
</evidence>
<accession>A0AAV1I2X2</accession>
<feature type="region of interest" description="Disordered" evidence="1">
    <location>
        <begin position="1139"/>
        <end position="1166"/>
    </location>
</feature>
<feature type="region of interest" description="Disordered" evidence="1">
    <location>
        <begin position="420"/>
        <end position="466"/>
    </location>
</feature>
<feature type="region of interest" description="Disordered" evidence="1">
    <location>
        <begin position="1764"/>
        <end position="1786"/>
    </location>
</feature>
<feature type="region of interest" description="Disordered" evidence="1">
    <location>
        <begin position="79"/>
        <end position="98"/>
    </location>
</feature>
<feature type="compositionally biased region" description="Pro residues" evidence="1">
    <location>
        <begin position="455"/>
        <end position="465"/>
    </location>
</feature>
<reference evidence="2 3" key="1">
    <citation type="submission" date="2023-10" db="EMBL/GenBank/DDBJ databases">
        <authorList>
            <person name="Maclean D."/>
            <person name="Macfadyen A."/>
        </authorList>
    </citation>
    <scope>NUCLEOTIDE SEQUENCE [LARGE SCALE GENOMIC DNA]</scope>
</reference>
<feature type="compositionally biased region" description="Basic and acidic residues" evidence="1">
    <location>
        <begin position="1831"/>
        <end position="1845"/>
    </location>
</feature>
<feature type="compositionally biased region" description="Basic and acidic residues" evidence="1">
    <location>
        <begin position="1151"/>
        <end position="1161"/>
    </location>
</feature>
<comment type="caution">
    <text evidence="2">The sequence shown here is derived from an EMBL/GenBank/DDBJ whole genome shotgun (WGS) entry which is preliminary data.</text>
</comment>
<gene>
    <name evidence="2" type="ORF">CVIRNUC_004401</name>
</gene>
<dbReference type="EMBL" id="CAUYUE010000005">
    <property type="protein sequence ID" value="CAK0776653.1"/>
    <property type="molecule type" value="Genomic_DNA"/>
</dbReference>
<keyword evidence="3" id="KW-1185">Reference proteome</keyword>
<evidence type="ECO:0000256" key="1">
    <source>
        <dbReference type="SAM" id="MobiDB-lite"/>
    </source>
</evidence>
<protein>
    <recommendedName>
        <fullName evidence="4">Kinesin motor domain-containing protein</fullName>
    </recommendedName>
</protein>
<proteinExistence type="predicted"/>
<feature type="compositionally biased region" description="Low complexity" evidence="1">
    <location>
        <begin position="82"/>
        <end position="98"/>
    </location>
</feature>
<evidence type="ECO:0008006" key="4">
    <source>
        <dbReference type="Google" id="ProtNLM"/>
    </source>
</evidence>
<feature type="region of interest" description="Disordered" evidence="1">
    <location>
        <begin position="1831"/>
        <end position="1868"/>
    </location>
</feature>
<dbReference type="Proteomes" id="UP001314263">
    <property type="component" value="Unassembled WGS sequence"/>
</dbReference>
<evidence type="ECO:0000313" key="3">
    <source>
        <dbReference type="Proteomes" id="UP001314263"/>
    </source>
</evidence>
<feature type="region of interest" description="Disordered" evidence="1">
    <location>
        <begin position="296"/>
        <end position="322"/>
    </location>
</feature>
<feature type="compositionally biased region" description="Basic residues" evidence="1">
    <location>
        <begin position="1858"/>
        <end position="1868"/>
    </location>
</feature>
<name>A0AAV1I2X2_9CHLO</name>
<feature type="region of interest" description="Disordered" evidence="1">
    <location>
        <begin position="227"/>
        <end position="277"/>
    </location>
</feature>
<sequence length="1868" mass="205075">MNATDKTQEWIEQIQLMRKELSGPQLTGLQNNLQSLSKALTISRDSGAQKGGGNLIDTAADSLRTLFENVNAVASLLKPESADPAADTASADDSPFDPNRFLQRIAEMRDDEAAEMIKKVQGLQDTLRMQQLADPSPAQSTEAGIINLVLQLAVNYIELRQSCSQQVTGLKKQCDEQMEEMKNRCTQDVSRANSEKQKVQAAYVDSQSSDVRLSPSDIVYAFRSVPSRASAPSDVRPTEPKTIRQVPGTEDGVDGRSVATSYLPPPPMYSAVDIDSRSPERLTDSLIIDKNTAQSPDAHAASLEMASAPEQARTQESSHQLVVPQADVRPASIESTSPKNQQARPVEVLRGPDSNITDVQTETETATPPGQHVQTGKPVMREVASDDAANLWELQDRPLSSPPLAAMPVSAREVASDDMANHWDSPLPSPAPAASPTPVKEVASDDPADQWARQEPPPSSSPAPPVVAREVAWDDTADRWARQHSPLPSTVPTDVPTTTSMPAQAREAVSDDVANPWAQINPSVSLPEITPSAASARAVVDPNILSSLAPVSSFRVPIREVFPTQQGRKLEVVSDEQLAGMRAFDWRSLASSVGKLVRDKLSEPGTVAPEPLAPNASSMVGGADNQSDWKRDLFAAALACYVMHAILMRTPEIIRMVSVTETDPDGRSDTFTQAILNHSNQDEGLCRAFLDAVFVDVSAMRLPDDRVTSALRGFQAAIDRDTGIGGAQWLTLGEVPVAERRCVRVDDFFKYSCLLLRALIESQSDRSVNQDELYRDALYLIGQVVRARSEALSDPHNSLNLDVYRRVTTLRLGELKESHSRSGRAGVLTYLKFRNDVADSWNQRLYPSWNDEHFGTECYMQFNNHPFAYYDRKQKDGNVMPMVDIPSIERWGLKSNDGRSVDIKSYRYHYLLGPFTRVFGPADDAAKIAAESTDIKRSLLAGESIFLIGYGASGAGKTSTLICRSGSRNNCTGKDSGVLLNVLQDRDISAKFPTVSLTVCEFLAGKGDPDVADDRSKKIENARFAFRSGVYSFDPKINATSRYEGRWNPANSLDLAHDPMTSQPYNLSKIIAHTIDTDRLVKATTNNPNSSRCHVLVFVKLDPDREDGPCLIVGDFAGVENEFVCDSVDTLMQIYNQRDSSGRRMYSPKDLQVDREQDQQGRCKLPGSQRGGAIDDFVLYNDLTLDTQAVLTRQKDVLQQPELLEKLCGHPLDRTLLSTVTSALSDTLKVLDGAYPVSRAKADVSSVLGAAAAEREEAMYMGGDTHARLNALSSALQTALMIASTAALWNGKRDADNAPAIGRALTFLQNMYKPENAAVQARKNEPQWKGKVTDAVELDMLAFEIHSSRPGSVLGVLGLDGAGFGAHPRTSPKTPAIDGAISWLERSATKFSAVFRVVKQMFPDKSAEVAEILLSSWLGVHFAEFLSRNDTLTSMRSVCACRTHEGVFINDSLSVIRDVIRDLVQHQQAKQGRLMMAPAFSDMCLPLYCNPLADQCFGSSEVQSTTAADAEVILGRDRSRTRVMSMLLDVIGRKAAEKLRVAVFCILLMNRSENNDPMVPFIDAEDLRIELARIEKGNRNSVMKRMLTEGWVDTLSSYSQLSDPSTVNQGVIDAIKAWVNLLAPRLGQGLAQRMVAVADTSQARAIKLLTMLDRVNAVHPVGTLQFIDSLAKYNLTDAMCRFSCDSKITFARSLFERVLRSLENGQLGDFKSVMEDNLTMREYLQPPRDPVTANTYDTAGKSGWLSEKTVERPAPPVKTVAARAIAKPTSKRPATSQKRLSGGAVSDFNPSTVDEFLMQWATAVSERIAKGEEPVQGVLYSDFLQSCEARNRSRREQARGFKSSDDLIGPMQEDVRRGLPRRKSRRAR</sequence>
<feature type="region of interest" description="Disordered" evidence="1">
    <location>
        <begin position="604"/>
        <end position="623"/>
    </location>
</feature>
<organism evidence="2 3">
    <name type="scientific">Coccomyxa viridis</name>
    <dbReference type="NCBI Taxonomy" id="1274662"/>
    <lineage>
        <taxon>Eukaryota</taxon>
        <taxon>Viridiplantae</taxon>
        <taxon>Chlorophyta</taxon>
        <taxon>core chlorophytes</taxon>
        <taxon>Trebouxiophyceae</taxon>
        <taxon>Trebouxiophyceae incertae sedis</taxon>
        <taxon>Coccomyxaceae</taxon>
        <taxon>Coccomyxa</taxon>
    </lineage>
</organism>